<sequence>RLHPAFLCPENTFSLDLVNIRDPKGARRFSCCTVAGGQSLWKGKHLPSDLSPFSQQPEYRFSSQMFILLKDTPEFGSELSAGKQEPGIFLNPSTSSFLLFFTGGGERGEKGREGGN</sequence>
<organism evidence="1 2">
    <name type="scientific">Naja naja</name>
    <name type="common">Indian cobra</name>
    <dbReference type="NCBI Taxonomy" id="35670"/>
    <lineage>
        <taxon>Eukaryota</taxon>
        <taxon>Metazoa</taxon>
        <taxon>Chordata</taxon>
        <taxon>Craniata</taxon>
        <taxon>Vertebrata</taxon>
        <taxon>Euteleostomi</taxon>
        <taxon>Lepidosauria</taxon>
        <taxon>Squamata</taxon>
        <taxon>Bifurcata</taxon>
        <taxon>Unidentata</taxon>
        <taxon>Episquamata</taxon>
        <taxon>Toxicofera</taxon>
        <taxon>Serpentes</taxon>
        <taxon>Colubroidea</taxon>
        <taxon>Elapidae</taxon>
        <taxon>Elapinae</taxon>
        <taxon>Naja</taxon>
    </lineage>
</organism>
<evidence type="ECO:0000313" key="2">
    <source>
        <dbReference type="Proteomes" id="UP000694559"/>
    </source>
</evidence>
<reference evidence="1" key="2">
    <citation type="submission" date="2025-09" db="UniProtKB">
        <authorList>
            <consortium name="Ensembl"/>
        </authorList>
    </citation>
    <scope>IDENTIFICATION</scope>
</reference>
<evidence type="ECO:0000313" key="1">
    <source>
        <dbReference type="Ensembl" id="ENSNNAP00000028965.1"/>
    </source>
</evidence>
<reference evidence="1" key="1">
    <citation type="submission" date="2025-08" db="UniProtKB">
        <authorList>
            <consortium name="Ensembl"/>
        </authorList>
    </citation>
    <scope>IDENTIFICATION</scope>
</reference>
<name>A0A8C6YKC4_NAJNA</name>
<dbReference type="AlphaFoldDB" id="A0A8C6YKC4"/>
<proteinExistence type="predicted"/>
<keyword evidence="2" id="KW-1185">Reference proteome</keyword>
<dbReference type="Proteomes" id="UP000694559">
    <property type="component" value="Unplaced"/>
</dbReference>
<accession>A0A8C6YKC4</accession>
<dbReference type="Ensembl" id="ENSNNAT00000030381.1">
    <property type="protein sequence ID" value="ENSNNAP00000028965.1"/>
    <property type="gene ID" value="ENSNNAG00000018599.1"/>
</dbReference>
<protein>
    <submittedName>
        <fullName evidence="1">Uncharacterized protein</fullName>
    </submittedName>
</protein>